<keyword evidence="10" id="KW-0677">Repeat</keyword>
<dbReference type="InterPro" id="IPR002035">
    <property type="entry name" value="VWF_A"/>
</dbReference>
<keyword evidence="7" id="KW-0963">Cytoplasm</keyword>
<dbReference type="InterPro" id="IPR000008">
    <property type="entry name" value="C2_dom"/>
</dbReference>
<dbReference type="EMBL" id="GL883013">
    <property type="protein sequence ID" value="EGG20141.1"/>
    <property type="molecule type" value="Genomic_DNA"/>
</dbReference>
<dbReference type="AlphaFoldDB" id="F4PVX7"/>
<protein>
    <recommendedName>
        <fullName evidence="17">Copine-3</fullName>
    </recommendedName>
    <alternativeName>
        <fullName evidence="18">Copine III</fullName>
    </alternativeName>
</protein>
<evidence type="ECO:0000256" key="3">
    <source>
        <dbReference type="ARBA" id="ARBA00004246"/>
    </source>
</evidence>
<evidence type="ECO:0000256" key="15">
    <source>
        <dbReference type="ARBA" id="ARBA00058857"/>
    </source>
</evidence>
<dbReference type="Pfam" id="PF07002">
    <property type="entry name" value="Copine"/>
    <property type="match status" value="1"/>
</dbReference>
<dbReference type="RefSeq" id="XP_004367124.1">
    <property type="nucleotide sequence ID" value="XM_004367067.1"/>
</dbReference>
<gene>
    <name evidence="20" type="primary">cpnC</name>
    <name evidence="20" type="ORF">DFA_07261</name>
</gene>
<name>F4PVX7_CACFS</name>
<dbReference type="OrthoDB" id="5855668at2759"/>
<dbReference type="GO" id="GO:0071277">
    <property type="term" value="P:cellular response to calcium ion"/>
    <property type="evidence" value="ECO:0007669"/>
    <property type="project" value="TreeGrafter"/>
</dbReference>
<dbReference type="GO" id="GO:0005634">
    <property type="term" value="C:nucleus"/>
    <property type="evidence" value="ECO:0007669"/>
    <property type="project" value="UniProtKB-SubCell"/>
</dbReference>
<sequence length="554" mass="61552">MHNKNILENRDMQVVQHPTSKVELRFQCTKLTNLDTFSKSDPQIYIYHQQRGSKVWDLLDRTEKIQNNLNPIFRKVVNVDYFFEDIQNLKIVVIDVDNDHTYDLKKQDFIGELDTTLGEIISKPGCTLIKDLKSKSNSFAGTIQIVAEEIRATGLNIKFRFGGKHFDKKDLFGKSDPYFVLGKYSGTGYQTVYTSETHKNTLDPEFREVMLKLEELCGGDLNRPIQFEFYDWDSVGKHDFIGSFNTTTAELLAGKKDFDVINPKKKEKKSSYKNSGVVHFHNVQQCKDYTFLDYLIGGCEISLMIAIDCTGSNGDPSFAGSLHYKHPTEPNEYAKAIVSVGNVLGPYDADGIIPVYGFGATVPGVGRVNHCFPMSLTDNPNALGVPGVLDTYYQNITRVDFSGPTYFAPIINAAASFAAGGGAQKYTILLIITDGEICDMENTIESIVKASTLPMSIVIVGVGNANFDNMNVLDGDNGVLIAPSKARAERDIVQFVAFNQYKDKDFMLLANETLKEIPGQLLGYMKSRNIQPNPPRVAQAVPPVVVAATPVPPK</sequence>
<dbReference type="InterPro" id="IPR035892">
    <property type="entry name" value="C2_domain_sf"/>
</dbReference>
<dbReference type="CDD" id="cd04047">
    <property type="entry name" value="C2B_Copine"/>
    <property type="match status" value="1"/>
</dbReference>
<reference evidence="21" key="1">
    <citation type="journal article" date="2011" name="Genome Res.">
        <title>Phylogeny-wide analysis of social amoeba genomes highlights ancient origins for complex intercellular communication.</title>
        <authorList>
            <person name="Heidel A.J."/>
            <person name="Lawal H.M."/>
            <person name="Felder M."/>
            <person name="Schilde C."/>
            <person name="Helps N.R."/>
            <person name="Tunggal B."/>
            <person name="Rivero F."/>
            <person name="John U."/>
            <person name="Schleicher M."/>
            <person name="Eichinger L."/>
            <person name="Platzer M."/>
            <person name="Noegel A.A."/>
            <person name="Schaap P."/>
            <person name="Gloeckner G."/>
        </authorList>
    </citation>
    <scope>NUCLEOTIDE SEQUENCE [LARGE SCALE GENOMIC DNA]</scope>
    <source>
        <strain evidence="21">SH3</strain>
    </source>
</reference>
<evidence type="ECO:0000256" key="4">
    <source>
        <dbReference type="ARBA" id="ARBA00004496"/>
    </source>
</evidence>
<keyword evidence="13" id="KW-0472">Membrane</keyword>
<dbReference type="GO" id="GO:0005829">
    <property type="term" value="C:cytosol"/>
    <property type="evidence" value="ECO:0007669"/>
    <property type="project" value="UniProtKB-ARBA"/>
</dbReference>
<keyword evidence="8" id="KW-0597">Phosphoprotein</keyword>
<dbReference type="CDD" id="cd04048">
    <property type="entry name" value="C2A_Copine"/>
    <property type="match status" value="1"/>
</dbReference>
<dbReference type="SUPFAM" id="SSF53300">
    <property type="entry name" value="vWA-like"/>
    <property type="match status" value="1"/>
</dbReference>
<evidence type="ECO:0000259" key="19">
    <source>
        <dbReference type="PROSITE" id="PS50004"/>
    </source>
</evidence>
<evidence type="ECO:0000256" key="7">
    <source>
        <dbReference type="ARBA" id="ARBA00022490"/>
    </source>
</evidence>
<evidence type="ECO:0000256" key="11">
    <source>
        <dbReference type="ARBA" id="ARBA00022837"/>
    </source>
</evidence>
<comment type="subunit">
    <text evidence="16">Monomer. Interacts with ERBB2 (preferentially with the tyrosine phosphorylated form); this interaction occurs at the cell membrane and is increased in a growth factor heregulin-dependent manner. Interacts with SHC1; this interaction may mediate the binding of CPNE3 with ERBB2. Interacts with RACK1.</text>
</comment>
<evidence type="ECO:0000256" key="14">
    <source>
        <dbReference type="ARBA" id="ARBA00023242"/>
    </source>
</evidence>
<evidence type="ECO:0000256" key="13">
    <source>
        <dbReference type="ARBA" id="ARBA00023136"/>
    </source>
</evidence>
<dbReference type="InterPro" id="IPR010734">
    <property type="entry name" value="Copine_C"/>
</dbReference>
<evidence type="ECO:0000256" key="8">
    <source>
        <dbReference type="ARBA" id="ARBA00022553"/>
    </source>
</evidence>
<keyword evidence="9" id="KW-0479">Metal-binding</keyword>
<dbReference type="Gene3D" id="2.60.40.150">
    <property type="entry name" value="C2 domain"/>
    <property type="match status" value="2"/>
</dbReference>
<dbReference type="FunFam" id="2.60.40.150:FF:000099">
    <property type="entry name" value="Copine 3"/>
    <property type="match status" value="1"/>
</dbReference>
<dbReference type="PROSITE" id="PS50004">
    <property type="entry name" value="C2"/>
    <property type="match status" value="1"/>
</dbReference>
<evidence type="ECO:0000256" key="16">
    <source>
        <dbReference type="ARBA" id="ARBA00065466"/>
    </source>
</evidence>
<dbReference type="Pfam" id="PF00168">
    <property type="entry name" value="C2"/>
    <property type="match status" value="2"/>
</dbReference>
<comment type="similarity">
    <text evidence="5">Belongs to the copine family.</text>
</comment>
<comment type="subcellular location">
    <subcellularLocation>
        <location evidence="3">Cell junction</location>
        <location evidence="3">Focal adhesion</location>
    </subcellularLocation>
    <subcellularLocation>
        <location evidence="2">Cell membrane</location>
    </subcellularLocation>
    <subcellularLocation>
        <location evidence="4">Cytoplasm</location>
    </subcellularLocation>
    <subcellularLocation>
        <location evidence="1">Nucleus</location>
    </subcellularLocation>
</comment>
<dbReference type="PANTHER" id="PTHR10857:SF106">
    <property type="entry name" value="C2 DOMAIN-CONTAINING PROTEIN"/>
    <property type="match status" value="1"/>
</dbReference>
<comment type="function">
    <text evidence="15">Calcium-dependent phospholipid-binding protein that plays a role in ERBB2-mediated tumor cell migration in response to growth factor heregulin stimulation.</text>
</comment>
<dbReference type="SMART" id="SM00327">
    <property type="entry name" value="VWA"/>
    <property type="match status" value="1"/>
</dbReference>
<dbReference type="GO" id="GO:0005886">
    <property type="term" value="C:plasma membrane"/>
    <property type="evidence" value="ECO:0007669"/>
    <property type="project" value="UniProtKB-SubCell"/>
</dbReference>
<keyword evidence="11" id="KW-0106">Calcium</keyword>
<dbReference type="KEGG" id="dfa:DFA_07261"/>
<dbReference type="GO" id="GO:0046872">
    <property type="term" value="F:metal ion binding"/>
    <property type="evidence" value="ECO:0007669"/>
    <property type="project" value="UniProtKB-KW"/>
</dbReference>
<dbReference type="SUPFAM" id="SSF49562">
    <property type="entry name" value="C2 domain (Calcium/lipid-binding domain, CaLB)"/>
    <property type="match status" value="2"/>
</dbReference>
<evidence type="ECO:0000256" key="2">
    <source>
        <dbReference type="ARBA" id="ARBA00004236"/>
    </source>
</evidence>
<keyword evidence="12" id="KW-0965">Cell junction</keyword>
<evidence type="ECO:0000256" key="9">
    <source>
        <dbReference type="ARBA" id="ARBA00022723"/>
    </source>
</evidence>
<dbReference type="InterPro" id="IPR036465">
    <property type="entry name" value="vWFA_dom_sf"/>
</dbReference>
<dbReference type="FunFam" id="2.60.40.150:FF:000042">
    <property type="entry name" value="Copine 3"/>
    <property type="match status" value="1"/>
</dbReference>
<evidence type="ECO:0000313" key="20">
    <source>
        <dbReference type="EMBL" id="EGG20141.1"/>
    </source>
</evidence>
<dbReference type="Proteomes" id="UP000007797">
    <property type="component" value="Unassembled WGS sequence"/>
</dbReference>
<evidence type="ECO:0000256" key="5">
    <source>
        <dbReference type="ARBA" id="ARBA00009048"/>
    </source>
</evidence>
<dbReference type="PANTHER" id="PTHR10857">
    <property type="entry name" value="COPINE"/>
    <property type="match status" value="1"/>
</dbReference>
<organism evidence="20 21">
    <name type="scientific">Cavenderia fasciculata</name>
    <name type="common">Slime mold</name>
    <name type="synonym">Dictyostelium fasciculatum</name>
    <dbReference type="NCBI Taxonomy" id="261658"/>
    <lineage>
        <taxon>Eukaryota</taxon>
        <taxon>Amoebozoa</taxon>
        <taxon>Evosea</taxon>
        <taxon>Eumycetozoa</taxon>
        <taxon>Dictyostelia</taxon>
        <taxon>Acytosteliales</taxon>
        <taxon>Cavenderiaceae</taxon>
        <taxon>Cavenderia</taxon>
    </lineage>
</organism>
<keyword evidence="14" id="KW-0539">Nucleus</keyword>
<evidence type="ECO:0000256" key="12">
    <source>
        <dbReference type="ARBA" id="ARBA00022949"/>
    </source>
</evidence>
<dbReference type="SMART" id="SM00239">
    <property type="entry name" value="C2"/>
    <property type="match status" value="2"/>
</dbReference>
<keyword evidence="6" id="KW-1003">Cell membrane</keyword>
<accession>F4PVX7</accession>
<evidence type="ECO:0000256" key="6">
    <source>
        <dbReference type="ARBA" id="ARBA00022475"/>
    </source>
</evidence>
<dbReference type="InterPro" id="IPR037768">
    <property type="entry name" value="C2B_Copine"/>
</dbReference>
<evidence type="ECO:0000313" key="21">
    <source>
        <dbReference type="Proteomes" id="UP000007797"/>
    </source>
</evidence>
<dbReference type="GO" id="GO:0005544">
    <property type="term" value="F:calcium-dependent phospholipid binding"/>
    <property type="evidence" value="ECO:0007669"/>
    <property type="project" value="InterPro"/>
</dbReference>
<proteinExistence type="inferred from homology"/>
<feature type="domain" description="C2" evidence="19">
    <location>
        <begin position="123"/>
        <end position="262"/>
    </location>
</feature>
<evidence type="ECO:0000256" key="1">
    <source>
        <dbReference type="ARBA" id="ARBA00004123"/>
    </source>
</evidence>
<keyword evidence="21" id="KW-1185">Reference proteome</keyword>
<evidence type="ECO:0000256" key="10">
    <source>
        <dbReference type="ARBA" id="ARBA00022737"/>
    </source>
</evidence>
<dbReference type="GeneID" id="14872542"/>
<dbReference type="OMA" id="SPTWITK"/>
<dbReference type="GO" id="GO:0005925">
    <property type="term" value="C:focal adhesion"/>
    <property type="evidence" value="ECO:0007669"/>
    <property type="project" value="UniProtKB-SubCell"/>
</dbReference>
<dbReference type="InterPro" id="IPR045052">
    <property type="entry name" value="Copine"/>
</dbReference>
<evidence type="ECO:0000256" key="17">
    <source>
        <dbReference type="ARBA" id="ARBA00074834"/>
    </source>
</evidence>
<evidence type="ECO:0000256" key="18">
    <source>
        <dbReference type="ARBA" id="ARBA00076171"/>
    </source>
</evidence>